<feature type="region of interest" description="Disordered" evidence="1">
    <location>
        <begin position="1"/>
        <end position="48"/>
    </location>
</feature>
<gene>
    <name evidence="2" type="ORF">SDC9_172764</name>
</gene>
<dbReference type="AlphaFoldDB" id="A0A645GF85"/>
<reference evidence="2" key="1">
    <citation type="submission" date="2019-08" db="EMBL/GenBank/DDBJ databases">
        <authorList>
            <person name="Kucharzyk K."/>
            <person name="Murdoch R.W."/>
            <person name="Higgins S."/>
            <person name="Loffler F."/>
        </authorList>
    </citation>
    <scope>NUCLEOTIDE SEQUENCE</scope>
</reference>
<protein>
    <submittedName>
        <fullName evidence="2">Uncharacterized protein</fullName>
    </submittedName>
</protein>
<evidence type="ECO:0000256" key="1">
    <source>
        <dbReference type="SAM" id="MobiDB-lite"/>
    </source>
</evidence>
<name>A0A645GF85_9ZZZZ</name>
<evidence type="ECO:0000313" key="2">
    <source>
        <dbReference type="EMBL" id="MPN25355.1"/>
    </source>
</evidence>
<dbReference type="EMBL" id="VSSQ01074507">
    <property type="protein sequence ID" value="MPN25355.1"/>
    <property type="molecule type" value="Genomic_DNA"/>
</dbReference>
<sequence length="178" mass="19526">MAQGPQRRCGRRQQGRAVVDAHREPGVGGDRGHHVRRHPTHPGGSRHDQVRHHALRAMPGQRPAAQRHGLVQRLHGAQRPERAGAGVVVLHARAVESRDGRRGGGDSLRHGPAPDSHGCGCLAHRRSGAGTGGRRLHARLLRAVARQAVHEPADALRRADERRHLDRVELLPRHARLL</sequence>
<proteinExistence type="predicted"/>
<comment type="caution">
    <text evidence="2">The sequence shown here is derived from an EMBL/GenBank/DDBJ whole genome shotgun (WGS) entry which is preliminary data.</text>
</comment>
<accession>A0A645GF85</accession>
<organism evidence="2">
    <name type="scientific">bioreactor metagenome</name>
    <dbReference type="NCBI Taxonomy" id="1076179"/>
    <lineage>
        <taxon>unclassified sequences</taxon>
        <taxon>metagenomes</taxon>
        <taxon>ecological metagenomes</taxon>
    </lineage>
</organism>